<proteinExistence type="inferred from homology"/>
<dbReference type="Pfam" id="PF00781">
    <property type="entry name" value="DAGK_cat"/>
    <property type="match status" value="1"/>
</dbReference>
<reference evidence="10 11" key="1">
    <citation type="submission" date="2019-07" db="EMBL/GenBank/DDBJ databases">
        <title>Whole genome shotgun sequence of Cellulomonas aerilata NBRC 106308.</title>
        <authorList>
            <person name="Hosoyama A."/>
            <person name="Uohara A."/>
            <person name="Ohji S."/>
            <person name="Ichikawa N."/>
        </authorList>
    </citation>
    <scope>NUCLEOTIDE SEQUENCE [LARGE SCALE GENOMIC DNA]</scope>
    <source>
        <strain evidence="10 11">NBRC 106308</strain>
    </source>
</reference>
<keyword evidence="7" id="KW-0594">Phospholipid biosynthesis</keyword>
<evidence type="ECO:0000256" key="2">
    <source>
        <dbReference type="ARBA" id="ARBA00005983"/>
    </source>
</evidence>
<dbReference type="GO" id="GO:0016301">
    <property type="term" value="F:kinase activity"/>
    <property type="evidence" value="ECO:0007669"/>
    <property type="project" value="UniProtKB-KW"/>
</dbReference>
<organism evidence="10 11">
    <name type="scientific">Cellulomonas aerilata</name>
    <dbReference type="NCBI Taxonomy" id="515326"/>
    <lineage>
        <taxon>Bacteria</taxon>
        <taxon>Bacillati</taxon>
        <taxon>Actinomycetota</taxon>
        <taxon>Actinomycetes</taxon>
        <taxon>Micrococcales</taxon>
        <taxon>Cellulomonadaceae</taxon>
        <taxon>Cellulomonas</taxon>
    </lineage>
</organism>
<dbReference type="InterPro" id="IPR050187">
    <property type="entry name" value="Lipid_Phosphate_FormReg"/>
</dbReference>
<keyword evidence="3" id="KW-0808">Transferase</keyword>
<dbReference type="EMBL" id="BJYY01000001">
    <property type="protein sequence ID" value="GEO32350.1"/>
    <property type="molecule type" value="Genomic_DNA"/>
</dbReference>
<dbReference type="GO" id="GO:0008654">
    <property type="term" value="P:phospholipid biosynthetic process"/>
    <property type="evidence" value="ECO:0007669"/>
    <property type="project" value="UniProtKB-KW"/>
</dbReference>
<evidence type="ECO:0000256" key="4">
    <source>
        <dbReference type="ARBA" id="ARBA00022741"/>
    </source>
</evidence>
<evidence type="ECO:0000256" key="6">
    <source>
        <dbReference type="ARBA" id="ARBA00022840"/>
    </source>
</evidence>
<keyword evidence="7" id="KW-0444">Lipid biosynthesis</keyword>
<dbReference type="SUPFAM" id="SSF111331">
    <property type="entry name" value="NAD kinase/diacylglycerol kinase-like"/>
    <property type="match status" value="1"/>
</dbReference>
<comment type="similarity">
    <text evidence="2">Belongs to the diacylglycerol/lipid kinase family.</text>
</comment>
<protein>
    <submittedName>
        <fullName evidence="10">Sphingosine kinase</fullName>
    </submittedName>
</protein>
<keyword evidence="11" id="KW-1185">Reference proteome</keyword>
<feature type="domain" description="DAGKc" evidence="9">
    <location>
        <begin position="105"/>
        <end position="190"/>
    </location>
</feature>
<name>A0A512D7U7_9CELL</name>
<evidence type="ECO:0000256" key="3">
    <source>
        <dbReference type="ARBA" id="ARBA00022679"/>
    </source>
</evidence>
<dbReference type="InterPro" id="IPR001206">
    <property type="entry name" value="Diacylglycerol_kinase_cat_dom"/>
</dbReference>
<dbReference type="PANTHER" id="PTHR12358:SF54">
    <property type="entry name" value="SPHINGOSINE KINASE RELATED PROTEIN"/>
    <property type="match status" value="1"/>
</dbReference>
<dbReference type="InterPro" id="IPR017438">
    <property type="entry name" value="ATP-NAD_kinase_N"/>
</dbReference>
<dbReference type="AlphaFoldDB" id="A0A512D7U7"/>
<dbReference type="InterPro" id="IPR016064">
    <property type="entry name" value="NAD/diacylglycerol_kinase_sf"/>
</dbReference>
<evidence type="ECO:0000313" key="10">
    <source>
        <dbReference type="EMBL" id="GEO32350.1"/>
    </source>
</evidence>
<comment type="cofactor">
    <cofactor evidence="1">
        <name>Mg(2+)</name>
        <dbReference type="ChEBI" id="CHEBI:18420"/>
    </cofactor>
</comment>
<dbReference type="Gene3D" id="3.40.50.10330">
    <property type="entry name" value="Probable inorganic polyphosphate/atp-NAD kinase, domain 1"/>
    <property type="match status" value="1"/>
</dbReference>
<accession>A0A512D7U7</accession>
<dbReference type="GO" id="GO:0005524">
    <property type="term" value="F:ATP binding"/>
    <property type="evidence" value="ECO:0007669"/>
    <property type="project" value="UniProtKB-KW"/>
</dbReference>
<dbReference type="Pfam" id="PF19279">
    <property type="entry name" value="YegS_C"/>
    <property type="match status" value="1"/>
</dbReference>
<dbReference type="PANTHER" id="PTHR12358">
    <property type="entry name" value="SPHINGOSINE KINASE"/>
    <property type="match status" value="1"/>
</dbReference>
<dbReference type="InterPro" id="IPR045540">
    <property type="entry name" value="YegS/DAGK_C"/>
</dbReference>
<evidence type="ECO:0000256" key="8">
    <source>
        <dbReference type="ARBA" id="ARBA00023264"/>
    </source>
</evidence>
<dbReference type="Proteomes" id="UP000321181">
    <property type="component" value="Unassembled WGS sequence"/>
</dbReference>
<comment type="caution">
    <text evidence="10">The sequence shown here is derived from an EMBL/GenBank/DDBJ whole genome shotgun (WGS) entry which is preliminary data.</text>
</comment>
<keyword evidence="5 10" id="KW-0418">Kinase</keyword>
<keyword evidence="4" id="KW-0547">Nucleotide-binding</keyword>
<keyword evidence="7" id="KW-0443">Lipid metabolism</keyword>
<evidence type="ECO:0000256" key="5">
    <source>
        <dbReference type="ARBA" id="ARBA00022777"/>
    </source>
</evidence>
<gene>
    <name evidence="10" type="ORF">CAE01nite_00750</name>
</gene>
<keyword evidence="8" id="KW-1208">Phospholipid metabolism</keyword>
<evidence type="ECO:0000256" key="7">
    <source>
        <dbReference type="ARBA" id="ARBA00023209"/>
    </source>
</evidence>
<dbReference type="Gene3D" id="2.60.200.40">
    <property type="match status" value="1"/>
</dbReference>
<evidence type="ECO:0000256" key="1">
    <source>
        <dbReference type="ARBA" id="ARBA00001946"/>
    </source>
</evidence>
<evidence type="ECO:0000313" key="11">
    <source>
        <dbReference type="Proteomes" id="UP000321181"/>
    </source>
</evidence>
<keyword evidence="6" id="KW-0067">ATP-binding</keyword>
<dbReference type="PROSITE" id="PS50146">
    <property type="entry name" value="DAGK"/>
    <property type="match status" value="1"/>
</dbReference>
<sequence length="408" mass="42418">MSAMVWSEWLSVVAVLLATTAVALSVVALRRTRPARRIPAVPVVAVEPPATATEPLPSTHATQIAFVCNPSKPGAAELRDAAIQACASRYMPEPMWFETTVDDPGVGQAREAVRRGATTVVAVGGDGTVRAVAEALAGSDVSMGLVPLGTGNLLARNLDLPLTDIDALLRIAITGPARAIDVGWLRVERYEDTVSDDIAEAADDVPGASGGRVGAAPSRGAGAPTRDHIFLVIAGLGFDAAVMGDTDEDLKAKVGWIAYWFAGFRHLNGRRMRLRVAVDGGPAQPVRLRSLLVGNCGKLPGGITLLPDAVIDDGVLDLAAIDTRGGIAGWTQLVGEVALQGIGLRNDLPGKIGRIDHSRCRTVRVVADGVEQIQVDGDNIGQAFEVSARVDPGALQVRSATVPATAAA</sequence>
<evidence type="ECO:0000259" key="9">
    <source>
        <dbReference type="PROSITE" id="PS50146"/>
    </source>
</evidence>